<evidence type="ECO:0000313" key="5">
    <source>
        <dbReference type="Proteomes" id="UP001604336"/>
    </source>
</evidence>
<keyword evidence="1" id="KW-0862">Zinc</keyword>
<sequence length="330" mass="38391">MAISILLERGSKLVTFGLTGDYTLLLSARWACYACRLCTACASFKIACLTFRRTQQWHRVCGRWIHWCNRRGGAKEDGGTRGFDRKFTNGELVSQMLRSLSEDWNSLRMLIENTKDVNTYLLEKLYGTLMTYELNNAETKEKTRRSKEEMKEPPKKQIALKSTNDEGSSNTNMSDEELDDLVLLVKKWRGFRNNRRFQKKDDKGEEKNKKIICYDCDKPGHKRTECPNKKKFSKKKALQATLDDSDEDDLEEDEVQEEIANMCFMAIEDEVRTNNNDSCIDLSTSYDEILEEFEKLVSKYSILNNKHALLKKVVNKLFIAQKDFEKKKES</sequence>
<dbReference type="InterPro" id="IPR036875">
    <property type="entry name" value="Znf_CCHC_sf"/>
</dbReference>
<gene>
    <name evidence="4" type="ORF">Adt_33601</name>
</gene>
<name>A0ABD1QWP7_9LAMI</name>
<dbReference type="PROSITE" id="PS50158">
    <property type="entry name" value="ZF_CCHC"/>
    <property type="match status" value="1"/>
</dbReference>
<protein>
    <submittedName>
        <fullName evidence="4">UBN2 domain-containing protein</fullName>
    </submittedName>
</protein>
<dbReference type="SUPFAM" id="SSF57756">
    <property type="entry name" value="Retrovirus zinc finger-like domains"/>
    <property type="match status" value="1"/>
</dbReference>
<dbReference type="Gene3D" id="4.10.60.10">
    <property type="entry name" value="Zinc finger, CCHC-type"/>
    <property type="match status" value="1"/>
</dbReference>
<keyword evidence="5" id="KW-1185">Reference proteome</keyword>
<dbReference type="Proteomes" id="UP001604336">
    <property type="component" value="Unassembled WGS sequence"/>
</dbReference>
<keyword evidence="1" id="KW-0863">Zinc-finger</keyword>
<evidence type="ECO:0000259" key="3">
    <source>
        <dbReference type="PROSITE" id="PS50158"/>
    </source>
</evidence>
<feature type="compositionally biased region" description="Polar residues" evidence="2">
    <location>
        <begin position="160"/>
        <end position="173"/>
    </location>
</feature>
<evidence type="ECO:0000256" key="2">
    <source>
        <dbReference type="SAM" id="MobiDB-lite"/>
    </source>
</evidence>
<dbReference type="AlphaFoldDB" id="A0ABD1QWP7"/>
<evidence type="ECO:0000256" key="1">
    <source>
        <dbReference type="PROSITE-ProRule" id="PRU00047"/>
    </source>
</evidence>
<dbReference type="GO" id="GO:0008270">
    <property type="term" value="F:zinc ion binding"/>
    <property type="evidence" value="ECO:0007669"/>
    <property type="project" value="UniProtKB-KW"/>
</dbReference>
<proteinExistence type="predicted"/>
<feature type="compositionally biased region" description="Basic and acidic residues" evidence="2">
    <location>
        <begin position="138"/>
        <end position="155"/>
    </location>
</feature>
<evidence type="ECO:0000313" key="4">
    <source>
        <dbReference type="EMBL" id="KAL2480635.1"/>
    </source>
</evidence>
<dbReference type="InterPro" id="IPR001878">
    <property type="entry name" value="Znf_CCHC"/>
</dbReference>
<reference evidence="5" key="1">
    <citation type="submission" date="2024-07" db="EMBL/GenBank/DDBJ databases">
        <title>Two chromosome-level genome assemblies of Korean endemic species Abeliophyllum distichum and Forsythia ovata (Oleaceae).</title>
        <authorList>
            <person name="Jang H."/>
        </authorList>
    </citation>
    <scope>NUCLEOTIDE SEQUENCE [LARGE SCALE GENOMIC DNA]</scope>
</reference>
<keyword evidence="1" id="KW-0479">Metal-binding</keyword>
<comment type="caution">
    <text evidence="4">The sequence shown here is derived from an EMBL/GenBank/DDBJ whole genome shotgun (WGS) entry which is preliminary data.</text>
</comment>
<feature type="domain" description="CCHC-type" evidence="3">
    <location>
        <begin position="213"/>
        <end position="228"/>
    </location>
</feature>
<organism evidence="4 5">
    <name type="scientific">Abeliophyllum distichum</name>
    <dbReference type="NCBI Taxonomy" id="126358"/>
    <lineage>
        <taxon>Eukaryota</taxon>
        <taxon>Viridiplantae</taxon>
        <taxon>Streptophyta</taxon>
        <taxon>Embryophyta</taxon>
        <taxon>Tracheophyta</taxon>
        <taxon>Spermatophyta</taxon>
        <taxon>Magnoliopsida</taxon>
        <taxon>eudicotyledons</taxon>
        <taxon>Gunneridae</taxon>
        <taxon>Pentapetalae</taxon>
        <taxon>asterids</taxon>
        <taxon>lamiids</taxon>
        <taxon>Lamiales</taxon>
        <taxon>Oleaceae</taxon>
        <taxon>Forsythieae</taxon>
        <taxon>Abeliophyllum</taxon>
    </lineage>
</organism>
<feature type="region of interest" description="Disordered" evidence="2">
    <location>
        <begin position="137"/>
        <end position="174"/>
    </location>
</feature>
<dbReference type="EMBL" id="JBFOLK010000010">
    <property type="protein sequence ID" value="KAL2480635.1"/>
    <property type="molecule type" value="Genomic_DNA"/>
</dbReference>
<accession>A0ABD1QWP7</accession>